<dbReference type="PANTHER" id="PTHR22807:SF53">
    <property type="entry name" value="RIBOSOMAL RNA SMALL SUBUNIT METHYLTRANSFERASE B-RELATED"/>
    <property type="match status" value="1"/>
</dbReference>
<dbReference type="PRINTS" id="PR02008">
    <property type="entry name" value="RCMTFAMILY"/>
</dbReference>
<evidence type="ECO:0000256" key="5">
    <source>
        <dbReference type="PROSITE-ProRule" id="PRU01023"/>
    </source>
</evidence>
<accession>A0A2A4HYQ2</accession>
<comment type="caution">
    <text evidence="7">The sequence shown here is derived from an EMBL/GenBank/DDBJ whole genome shotgun (WGS) entry which is preliminary data.</text>
</comment>
<evidence type="ECO:0000256" key="4">
    <source>
        <dbReference type="ARBA" id="ARBA00022884"/>
    </source>
</evidence>
<proteinExistence type="inferred from homology"/>
<feature type="binding site" evidence="5">
    <location>
        <position position="251"/>
    </location>
    <ligand>
        <name>S-adenosyl-L-methionine</name>
        <dbReference type="ChEBI" id="CHEBI:59789"/>
    </ligand>
</feature>
<dbReference type="SUPFAM" id="SSF53335">
    <property type="entry name" value="S-adenosyl-L-methionine-dependent methyltransferases"/>
    <property type="match status" value="1"/>
</dbReference>
<evidence type="ECO:0000256" key="3">
    <source>
        <dbReference type="ARBA" id="ARBA00022691"/>
    </source>
</evidence>
<feature type="binding site" evidence="5">
    <location>
        <position position="270"/>
    </location>
    <ligand>
        <name>S-adenosyl-L-methionine</name>
        <dbReference type="ChEBI" id="CHEBI:59789"/>
    </ligand>
</feature>
<dbReference type="Gene3D" id="3.40.50.150">
    <property type="entry name" value="Vaccinia Virus protein VP39"/>
    <property type="match status" value="1"/>
</dbReference>
<dbReference type="RefSeq" id="WP_096612612.1">
    <property type="nucleotide sequence ID" value="NZ_NWVD01000004.1"/>
</dbReference>
<keyword evidence="1 5" id="KW-0489">Methyltransferase</keyword>
<dbReference type="EMBL" id="NWVD01000004">
    <property type="protein sequence ID" value="PCG08797.1"/>
    <property type="molecule type" value="Genomic_DNA"/>
</dbReference>
<keyword evidence="8" id="KW-1185">Reference proteome</keyword>
<reference evidence="7 8" key="1">
    <citation type="submission" date="2017-09" db="EMBL/GenBank/DDBJ databases">
        <title>Sphingomonas ginsenosidimutans KACC 14949, whole genome shotgun sequence.</title>
        <authorList>
            <person name="Feng G."/>
            <person name="Zhu H."/>
        </authorList>
    </citation>
    <scope>NUCLEOTIDE SEQUENCE [LARGE SCALE GENOMIC DNA]</scope>
    <source>
        <strain evidence="7 8">KACC 14949</strain>
    </source>
</reference>
<evidence type="ECO:0000313" key="8">
    <source>
        <dbReference type="Proteomes" id="UP000218784"/>
    </source>
</evidence>
<dbReference type="PROSITE" id="PS51686">
    <property type="entry name" value="SAM_MT_RSMB_NOP"/>
    <property type="match status" value="1"/>
</dbReference>
<dbReference type="InterPro" id="IPR049560">
    <property type="entry name" value="MeTrfase_RsmB-F_NOP2_cat"/>
</dbReference>
<dbReference type="GO" id="GO:0003723">
    <property type="term" value="F:RNA binding"/>
    <property type="evidence" value="ECO:0007669"/>
    <property type="project" value="UniProtKB-UniRule"/>
</dbReference>
<gene>
    <name evidence="7" type="ORF">COA17_11690</name>
</gene>
<dbReference type="InterPro" id="IPR023267">
    <property type="entry name" value="RCMT"/>
</dbReference>
<evidence type="ECO:0000259" key="6">
    <source>
        <dbReference type="PROSITE" id="PS51686"/>
    </source>
</evidence>
<evidence type="ECO:0000256" key="1">
    <source>
        <dbReference type="ARBA" id="ARBA00022603"/>
    </source>
</evidence>
<feature type="active site" description="Nucleophile" evidence="5">
    <location>
        <position position="323"/>
    </location>
</feature>
<sequence>MTPAARTQAAIELLDAIILAAREGGAAADTLIARYFAQRRYAGSKDRRAVRELVYAAIRALGEVPASGRAAMLTLASADAALAATFDGSTHGPAPIAAGEAPAPAGLHPRWLVDELAASGVDAAEQAALIDRAPLDVRLLDPDAEIPDAAPIPGLPHARRLPAGADVAALGGLAEVQDAGSQAVTLAAGATPGMTVLDLCAGAGGKSLALAAQMAGEGRIIAADIDRARLSRLAPRAERAGVSFIETRLLDPGHERAALVDVAADVVFVDAPCSGTGTWRRNPEARWRLTPARLDGFVAAQRNVMGIGAGCVRPGGALVYVVCSLLDAEGAAQVDAFLSAFPGWVAEPLSLPFGRARGSGLRLTPAHDGTDGFFVARLRAPC</sequence>
<dbReference type="InterPro" id="IPR001678">
    <property type="entry name" value="MeTrfase_RsmB-F_NOP2_dom"/>
</dbReference>
<dbReference type="PANTHER" id="PTHR22807">
    <property type="entry name" value="NOP2 YEAST -RELATED NOL1/NOP2/FMU SUN DOMAIN-CONTAINING"/>
    <property type="match status" value="1"/>
</dbReference>
<keyword evidence="3 5" id="KW-0949">S-adenosyl-L-methionine</keyword>
<keyword evidence="4 5" id="KW-0694">RNA-binding</keyword>
<evidence type="ECO:0000256" key="2">
    <source>
        <dbReference type="ARBA" id="ARBA00022679"/>
    </source>
</evidence>
<name>A0A2A4HYQ2_9SPHN</name>
<dbReference type="AlphaFoldDB" id="A0A2A4HYQ2"/>
<dbReference type="Proteomes" id="UP000218784">
    <property type="component" value="Unassembled WGS sequence"/>
</dbReference>
<feature type="binding site" evidence="5">
    <location>
        <position position="224"/>
    </location>
    <ligand>
        <name>S-adenosyl-L-methionine</name>
        <dbReference type="ChEBI" id="CHEBI:59789"/>
    </ligand>
</feature>
<dbReference type="GO" id="GO:0008173">
    <property type="term" value="F:RNA methyltransferase activity"/>
    <property type="evidence" value="ECO:0007669"/>
    <property type="project" value="InterPro"/>
</dbReference>
<comment type="caution">
    <text evidence="5">Lacks conserved residue(s) required for the propagation of feature annotation.</text>
</comment>
<keyword evidence="2 5" id="KW-0808">Transferase</keyword>
<protein>
    <submittedName>
        <fullName evidence="7">RNA methyltransferase</fullName>
    </submittedName>
</protein>
<dbReference type="GO" id="GO:0001510">
    <property type="term" value="P:RNA methylation"/>
    <property type="evidence" value="ECO:0007669"/>
    <property type="project" value="InterPro"/>
</dbReference>
<evidence type="ECO:0000313" key="7">
    <source>
        <dbReference type="EMBL" id="PCG08797.1"/>
    </source>
</evidence>
<dbReference type="InterPro" id="IPR029063">
    <property type="entry name" value="SAM-dependent_MTases_sf"/>
</dbReference>
<organism evidence="7 8">
    <name type="scientific">Sphingomonas ginsenosidimutans</name>
    <dbReference type="NCBI Taxonomy" id="862134"/>
    <lineage>
        <taxon>Bacteria</taxon>
        <taxon>Pseudomonadati</taxon>
        <taxon>Pseudomonadota</taxon>
        <taxon>Alphaproteobacteria</taxon>
        <taxon>Sphingomonadales</taxon>
        <taxon>Sphingomonadaceae</taxon>
        <taxon>Sphingomonas</taxon>
    </lineage>
</organism>
<dbReference type="Pfam" id="PF01189">
    <property type="entry name" value="Methyltr_RsmB-F"/>
    <property type="match status" value="1"/>
</dbReference>
<comment type="similarity">
    <text evidence="5">Belongs to the class I-like SAM-binding methyltransferase superfamily. RsmB/NOP family.</text>
</comment>
<feature type="domain" description="SAM-dependent MTase RsmB/NOP-type" evidence="6">
    <location>
        <begin position="86"/>
        <end position="381"/>
    </location>
</feature>